<organism evidence="2 3">
    <name type="scientific">Protopolystoma xenopodis</name>
    <dbReference type="NCBI Taxonomy" id="117903"/>
    <lineage>
        <taxon>Eukaryota</taxon>
        <taxon>Metazoa</taxon>
        <taxon>Spiralia</taxon>
        <taxon>Lophotrochozoa</taxon>
        <taxon>Platyhelminthes</taxon>
        <taxon>Monogenea</taxon>
        <taxon>Polyopisthocotylea</taxon>
        <taxon>Polystomatidea</taxon>
        <taxon>Polystomatidae</taxon>
        <taxon>Protopolystoma</taxon>
    </lineage>
</organism>
<feature type="region of interest" description="Disordered" evidence="1">
    <location>
        <begin position="26"/>
        <end position="76"/>
    </location>
</feature>
<dbReference type="EMBL" id="CAAALY010005610">
    <property type="protein sequence ID" value="VEL09159.1"/>
    <property type="molecule type" value="Genomic_DNA"/>
</dbReference>
<keyword evidence="3" id="KW-1185">Reference proteome</keyword>
<protein>
    <submittedName>
        <fullName evidence="2">Uncharacterized protein</fullName>
    </submittedName>
</protein>
<evidence type="ECO:0000256" key="1">
    <source>
        <dbReference type="SAM" id="MobiDB-lite"/>
    </source>
</evidence>
<accession>A0A448WDK2</accession>
<sequence>MTVGCSGMPTLSSSGSASIFPSGHASLGGAGDSNSQETVSPTHAFTACLPRSSRKQTRDRLPPAASTGQALGTPIRITRSNRLLQHLPYELLSSASSRRKKPRPQNISEASTGKSEMDFGESTAYSTSSDYSVYLASPGPCNNGGGQDCSTKSGLSGNDMLNRCIVLNVRSVIRVQILH</sequence>
<comment type="caution">
    <text evidence="2">The sequence shown here is derived from an EMBL/GenBank/DDBJ whole genome shotgun (WGS) entry which is preliminary data.</text>
</comment>
<reference evidence="2" key="1">
    <citation type="submission" date="2018-11" db="EMBL/GenBank/DDBJ databases">
        <authorList>
            <consortium name="Pathogen Informatics"/>
        </authorList>
    </citation>
    <scope>NUCLEOTIDE SEQUENCE</scope>
</reference>
<evidence type="ECO:0000313" key="2">
    <source>
        <dbReference type="EMBL" id="VEL09159.1"/>
    </source>
</evidence>
<gene>
    <name evidence="2" type="ORF">PXEA_LOCUS2599</name>
</gene>
<evidence type="ECO:0000313" key="3">
    <source>
        <dbReference type="Proteomes" id="UP000784294"/>
    </source>
</evidence>
<dbReference type="Proteomes" id="UP000784294">
    <property type="component" value="Unassembled WGS sequence"/>
</dbReference>
<dbReference type="AlphaFoldDB" id="A0A448WDK2"/>
<feature type="compositionally biased region" description="Polar residues" evidence="1">
    <location>
        <begin position="32"/>
        <end position="43"/>
    </location>
</feature>
<feature type="region of interest" description="Disordered" evidence="1">
    <location>
        <begin position="94"/>
        <end position="122"/>
    </location>
</feature>
<name>A0A448WDK2_9PLAT</name>
<proteinExistence type="predicted"/>
<feature type="compositionally biased region" description="Polar residues" evidence="1">
    <location>
        <begin position="105"/>
        <end position="114"/>
    </location>
</feature>